<evidence type="ECO:0000313" key="6">
    <source>
        <dbReference type="EMBL" id="SHF37085.1"/>
    </source>
</evidence>
<dbReference type="CDD" id="cd03230">
    <property type="entry name" value="ABC_DR_subfamily_A"/>
    <property type="match status" value="1"/>
</dbReference>
<evidence type="ECO:0000256" key="3">
    <source>
        <dbReference type="ARBA" id="ARBA00022741"/>
    </source>
</evidence>
<dbReference type="SUPFAM" id="SSF52540">
    <property type="entry name" value="P-loop containing nucleoside triphosphate hydrolases"/>
    <property type="match status" value="1"/>
</dbReference>
<feature type="domain" description="ABC transporter" evidence="5">
    <location>
        <begin position="10"/>
        <end position="243"/>
    </location>
</feature>
<evidence type="ECO:0000259" key="5">
    <source>
        <dbReference type="PROSITE" id="PS50893"/>
    </source>
</evidence>
<gene>
    <name evidence="6" type="ORF">SAMN02745117_01805</name>
</gene>
<dbReference type="InterPro" id="IPR003439">
    <property type="entry name" value="ABC_transporter-like_ATP-bd"/>
</dbReference>
<dbReference type="PANTHER" id="PTHR42711">
    <property type="entry name" value="ABC TRANSPORTER ATP-BINDING PROTEIN"/>
    <property type="match status" value="1"/>
</dbReference>
<organism evidence="6 7">
    <name type="scientific">Lampropedia hyalina DSM 16112</name>
    <dbReference type="NCBI Taxonomy" id="1122156"/>
    <lineage>
        <taxon>Bacteria</taxon>
        <taxon>Pseudomonadati</taxon>
        <taxon>Pseudomonadota</taxon>
        <taxon>Betaproteobacteria</taxon>
        <taxon>Burkholderiales</taxon>
        <taxon>Comamonadaceae</taxon>
        <taxon>Lampropedia</taxon>
    </lineage>
</organism>
<dbReference type="InterPro" id="IPR027417">
    <property type="entry name" value="P-loop_NTPase"/>
</dbReference>
<dbReference type="Proteomes" id="UP000184327">
    <property type="component" value="Unassembled WGS sequence"/>
</dbReference>
<reference evidence="6 7" key="1">
    <citation type="submission" date="2016-11" db="EMBL/GenBank/DDBJ databases">
        <authorList>
            <person name="Jaros S."/>
            <person name="Januszkiewicz K."/>
            <person name="Wedrychowicz H."/>
        </authorList>
    </citation>
    <scope>NUCLEOTIDE SEQUENCE [LARGE SCALE GENOMIC DNA]</scope>
    <source>
        <strain evidence="6 7">DSM 16112</strain>
    </source>
</reference>
<keyword evidence="1" id="KW-0813">Transport</keyword>
<sequence length="319" mass="34857">MPTSIHAPAVSFQAVSKEYATPHRGRFKALDAVSLDIRPGEFLGLLGPNGAGKTSLIAILAGLSRATSGRVLVQGFDVQQDFAQARKRLGIVPQELVFDPFFSVRETLRFQSGYFGIRHNDDWIDELLHHLGLSDKAEANMRELSGGMKRRVLVAQALVHRPPIIVLDEPTAGVDVELRQTLWHFIDRLNREGSTVLLTTHYLEEAEALCHRIAMLRQGRIVALDQTSNLLSAASHTVVQFKTDQALPSALAGFARVTGRIVQLPAQSVAEVEAHLAALREAGIRIDDLEIRRADLEDVFVKIMGEAGANDAAVAGGVR</sequence>
<dbReference type="AlphaFoldDB" id="A0A1M5B3Q7"/>
<dbReference type="InterPro" id="IPR017871">
    <property type="entry name" value="ABC_transporter-like_CS"/>
</dbReference>
<dbReference type="PANTHER" id="PTHR42711:SF10">
    <property type="entry name" value="ABC TRANSPORTER ATP-BINDING PROTEIN"/>
    <property type="match status" value="1"/>
</dbReference>
<evidence type="ECO:0000256" key="2">
    <source>
        <dbReference type="ARBA" id="ARBA00022475"/>
    </source>
</evidence>
<evidence type="ECO:0000256" key="1">
    <source>
        <dbReference type="ARBA" id="ARBA00022448"/>
    </source>
</evidence>
<dbReference type="EMBL" id="FQUZ01000020">
    <property type="protein sequence ID" value="SHF37085.1"/>
    <property type="molecule type" value="Genomic_DNA"/>
</dbReference>
<dbReference type="STRING" id="1122156.SAMN02745117_01805"/>
<keyword evidence="2" id="KW-0472">Membrane</keyword>
<dbReference type="Gene3D" id="3.40.50.300">
    <property type="entry name" value="P-loop containing nucleotide triphosphate hydrolases"/>
    <property type="match status" value="1"/>
</dbReference>
<keyword evidence="2" id="KW-1003">Cell membrane</keyword>
<accession>A0A1M5B3Q7</accession>
<dbReference type="SMART" id="SM00382">
    <property type="entry name" value="AAA"/>
    <property type="match status" value="1"/>
</dbReference>
<keyword evidence="3" id="KW-0547">Nucleotide-binding</keyword>
<evidence type="ECO:0000313" key="7">
    <source>
        <dbReference type="Proteomes" id="UP000184327"/>
    </source>
</evidence>
<dbReference type="InterPro" id="IPR003593">
    <property type="entry name" value="AAA+_ATPase"/>
</dbReference>
<name>A0A1M5B3Q7_9BURK</name>
<evidence type="ECO:0000256" key="4">
    <source>
        <dbReference type="ARBA" id="ARBA00022840"/>
    </source>
</evidence>
<dbReference type="Pfam" id="PF00005">
    <property type="entry name" value="ABC_tran"/>
    <property type="match status" value="1"/>
</dbReference>
<dbReference type="GO" id="GO:0016887">
    <property type="term" value="F:ATP hydrolysis activity"/>
    <property type="evidence" value="ECO:0007669"/>
    <property type="project" value="InterPro"/>
</dbReference>
<dbReference type="PROSITE" id="PS50893">
    <property type="entry name" value="ABC_TRANSPORTER_2"/>
    <property type="match status" value="1"/>
</dbReference>
<dbReference type="PROSITE" id="PS00211">
    <property type="entry name" value="ABC_TRANSPORTER_1"/>
    <property type="match status" value="1"/>
</dbReference>
<keyword evidence="7" id="KW-1185">Reference proteome</keyword>
<dbReference type="GO" id="GO:0005524">
    <property type="term" value="F:ATP binding"/>
    <property type="evidence" value="ECO:0007669"/>
    <property type="project" value="UniProtKB-KW"/>
</dbReference>
<dbReference type="InterPro" id="IPR050763">
    <property type="entry name" value="ABC_transporter_ATP-binding"/>
</dbReference>
<protein>
    <submittedName>
        <fullName evidence="6">ABC-2 type transport system ATP-binding protein</fullName>
    </submittedName>
</protein>
<proteinExistence type="predicted"/>
<dbReference type="RefSeq" id="WP_073356371.1">
    <property type="nucleotide sequence ID" value="NZ_FQUZ01000020.1"/>
</dbReference>
<dbReference type="OrthoDB" id="9804819at2"/>
<keyword evidence="4 6" id="KW-0067">ATP-binding</keyword>